<evidence type="ECO:0000313" key="2">
    <source>
        <dbReference type="EMBL" id="KAL2058182.1"/>
    </source>
</evidence>
<keyword evidence="1" id="KW-0812">Transmembrane</keyword>
<accession>A0ABR4BK37</accession>
<dbReference type="PANTHER" id="PTHR31794">
    <property type="entry name" value="AUXIN EFFLUX TRANSPORTER FAMILY PROTEIN (EUROFUNG)"/>
    <property type="match status" value="1"/>
</dbReference>
<reference evidence="2 3" key="1">
    <citation type="submission" date="2024-09" db="EMBL/GenBank/DDBJ databases">
        <title>Rethinking Asexuality: The Enigmatic Case of Functional Sexual Genes in Lepraria (Stereocaulaceae).</title>
        <authorList>
            <person name="Doellman M."/>
            <person name="Sun Y."/>
            <person name="Barcenas-Pena A."/>
            <person name="Lumbsch H.T."/>
            <person name="Grewe F."/>
        </authorList>
    </citation>
    <scope>NUCLEOTIDE SEQUENCE [LARGE SCALE GENOMIC DNA]</scope>
    <source>
        <strain evidence="2 3">Grewe 0041</strain>
    </source>
</reference>
<evidence type="ECO:0000256" key="1">
    <source>
        <dbReference type="SAM" id="Phobius"/>
    </source>
</evidence>
<protein>
    <submittedName>
        <fullName evidence="2">Uncharacterized protein</fullName>
    </submittedName>
</protein>
<keyword evidence="1" id="KW-1133">Transmembrane helix</keyword>
<sequence>MKRGEDSGTVPWAPLVFVTIMRLIVWLAISFSVIYLLASHTSLLDAEPILWFTMMLMPTGPPAKKLTALADVSGSTEMEKMSIAKFLCIMYTISPLICFTVVGSVKACKAAVA</sequence>
<keyword evidence="3" id="KW-1185">Reference proteome</keyword>
<dbReference type="EMBL" id="JBHFEH010000003">
    <property type="protein sequence ID" value="KAL2058182.1"/>
    <property type="molecule type" value="Genomic_DNA"/>
</dbReference>
<feature type="transmembrane region" description="Helical" evidence="1">
    <location>
        <begin position="12"/>
        <end position="38"/>
    </location>
</feature>
<organism evidence="2 3">
    <name type="scientific">Lepraria finkii</name>
    <dbReference type="NCBI Taxonomy" id="1340010"/>
    <lineage>
        <taxon>Eukaryota</taxon>
        <taxon>Fungi</taxon>
        <taxon>Dikarya</taxon>
        <taxon>Ascomycota</taxon>
        <taxon>Pezizomycotina</taxon>
        <taxon>Lecanoromycetes</taxon>
        <taxon>OSLEUM clade</taxon>
        <taxon>Lecanoromycetidae</taxon>
        <taxon>Lecanorales</taxon>
        <taxon>Lecanorineae</taxon>
        <taxon>Stereocaulaceae</taxon>
        <taxon>Lepraria</taxon>
    </lineage>
</organism>
<gene>
    <name evidence="2" type="ORF">ABVK25_001800</name>
</gene>
<name>A0ABR4BK37_9LECA</name>
<proteinExistence type="predicted"/>
<evidence type="ECO:0000313" key="3">
    <source>
        <dbReference type="Proteomes" id="UP001590951"/>
    </source>
</evidence>
<comment type="caution">
    <text evidence="2">The sequence shown here is derived from an EMBL/GenBank/DDBJ whole genome shotgun (WGS) entry which is preliminary data.</text>
</comment>
<dbReference type="Proteomes" id="UP001590951">
    <property type="component" value="Unassembled WGS sequence"/>
</dbReference>
<feature type="transmembrane region" description="Helical" evidence="1">
    <location>
        <begin position="83"/>
        <end position="105"/>
    </location>
</feature>
<keyword evidence="1" id="KW-0472">Membrane</keyword>
<dbReference type="PANTHER" id="PTHR31794:SF4">
    <property type="entry name" value="AUXIN EFFLUX TRANSPORTER FAMILY PROTEIN (EUROFUNG)"/>
    <property type="match status" value="1"/>
</dbReference>